<organism evidence="3 4">
    <name type="scientific">Verrucomicrobia subdivision 6 bacterium BACL9 MAG-120507-bin52</name>
    <dbReference type="NCBI Taxonomy" id="1655590"/>
    <lineage>
        <taxon>Bacteria</taxon>
        <taxon>Pseudomonadati</taxon>
        <taxon>Verrucomicrobiota</taxon>
        <taxon>Verrucomicrobiia</taxon>
        <taxon>Verrucomicrobiales</taxon>
        <taxon>Verrucomicrobia subdivision 6</taxon>
    </lineage>
</organism>
<protein>
    <recommendedName>
        <fullName evidence="2">Calcineurin-like phosphoesterase domain-containing protein</fullName>
    </recommendedName>
</protein>
<dbReference type="Pfam" id="PF12850">
    <property type="entry name" value="Metallophos_2"/>
    <property type="match status" value="1"/>
</dbReference>
<name>A0A0R2RP74_9BACT</name>
<dbReference type="InterPro" id="IPR000979">
    <property type="entry name" value="Phosphodiesterase_MJ0936/Vps29"/>
</dbReference>
<evidence type="ECO:0000313" key="4">
    <source>
        <dbReference type="Proteomes" id="UP000051269"/>
    </source>
</evidence>
<evidence type="ECO:0000313" key="3">
    <source>
        <dbReference type="EMBL" id="KRO62205.1"/>
    </source>
</evidence>
<comment type="caution">
    <text evidence="3">The sequence shown here is derived from an EMBL/GenBank/DDBJ whole genome shotgun (WGS) entry which is preliminary data.</text>
</comment>
<dbReference type="SUPFAM" id="SSF56300">
    <property type="entry name" value="Metallo-dependent phosphatases"/>
    <property type="match status" value="1"/>
</dbReference>
<dbReference type="EMBL" id="LIBO01000113">
    <property type="protein sequence ID" value="KRO62205.1"/>
    <property type="molecule type" value="Genomic_DNA"/>
</dbReference>
<evidence type="ECO:0000256" key="1">
    <source>
        <dbReference type="ARBA" id="ARBA00008950"/>
    </source>
</evidence>
<dbReference type="Gene3D" id="3.60.21.10">
    <property type="match status" value="1"/>
</dbReference>
<evidence type="ECO:0000259" key="2">
    <source>
        <dbReference type="Pfam" id="PF12850"/>
    </source>
</evidence>
<comment type="similarity">
    <text evidence="1">Belongs to the metallophosphoesterase superfamily. YfcE family.</text>
</comment>
<proteinExistence type="inferred from homology"/>
<dbReference type="InterPro" id="IPR024654">
    <property type="entry name" value="Calcineurin-like_PHP_lpxH"/>
</dbReference>
<dbReference type="InterPro" id="IPR029052">
    <property type="entry name" value="Metallo-depent_PP-like"/>
</dbReference>
<gene>
    <name evidence="3" type="ORF">ABR82_00645</name>
</gene>
<reference evidence="3 4" key="1">
    <citation type="submission" date="2015-10" db="EMBL/GenBank/DDBJ databases">
        <title>Metagenome-Assembled Genomes uncover a global brackish microbiome.</title>
        <authorList>
            <person name="Hugerth L.W."/>
            <person name="Larsson J."/>
            <person name="Alneberg J."/>
            <person name="Lindh M.V."/>
            <person name="Legrand C."/>
            <person name="Pinhassi J."/>
            <person name="Andersson A.F."/>
        </authorList>
    </citation>
    <scope>NUCLEOTIDE SEQUENCE [LARGE SCALE GENOMIC DNA]</scope>
    <source>
        <strain evidence="3">BACL18 MAG-120507-bin52</strain>
    </source>
</reference>
<feature type="domain" description="Calcineurin-like phosphoesterase" evidence="2">
    <location>
        <begin position="6"/>
        <end position="138"/>
    </location>
</feature>
<dbReference type="Proteomes" id="UP000051269">
    <property type="component" value="Unassembled WGS sequence"/>
</dbReference>
<dbReference type="PANTHER" id="PTHR11124">
    <property type="entry name" value="VACUOLAR SORTING PROTEIN VPS29"/>
    <property type="match status" value="1"/>
</dbReference>
<sequence>MSASWRIAVIADTHDRLSPFVLESIQEADEIWHLGDVCERESWDKICALGRPSLVVRGNQDSEMSWPMSLELERLGHRFHLLHIPPRSAPAGVKYLLHGHTHVPRDQEVEATRFLNPGSAGLANKGAPRSFAWLELKKGERPFFRLMGLKTD</sequence>
<dbReference type="AlphaFoldDB" id="A0A0R2RP74"/>
<accession>A0A0R2RP74</accession>